<dbReference type="EMBL" id="LUCH01021092">
    <property type="protein sequence ID" value="KAF5394106.1"/>
    <property type="molecule type" value="Genomic_DNA"/>
</dbReference>
<gene>
    <name evidence="2" type="ORF">PHET_12227</name>
</gene>
<keyword evidence="3" id="KW-1185">Reference proteome</keyword>
<accession>A0A8J4SMX7</accession>
<feature type="compositionally biased region" description="Polar residues" evidence="1">
    <location>
        <begin position="1"/>
        <end position="13"/>
    </location>
</feature>
<organism evidence="2 3">
    <name type="scientific">Paragonimus heterotremus</name>
    <dbReference type="NCBI Taxonomy" id="100268"/>
    <lineage>
        <taxon>Eukaryota</taxon>
        <taxon>Metazoa</taxon>
        <taxon>Spiralia</taxon>
        <taxon>Lophotrochozoa</taxon>
        <taxon>Platyhelminthes</taxon>
        <taxon>Trematoda</taxon>
        <taxon>Digenea</taxon>
        <taxon>Plagiorchiida</taxon>
        <taxon>Troglotremata</taxon>
        <taxon>Troglotrematidae</taxon>
        <taxon>Paragonimus</taxon>
    </lineage>
</organism>
<sequence>MCSEQLESATSAEAFSGAPQELIAGSDKKDASSASVRWETEWEREAILSVLSSIPSPQVSEVKASSALIHLSLPPDLRISVDQKPDHVDPANPSLTSKSELIKSVGGHNEPTPTSSSTLLFQSTGSSSWALDENAIRFELHLAERDNAARFNRVFL</sequence>
<feature type="compositionally biased region" description="Basic and acidic residues" evidence="1">
    <location>
        <begin position="80"/>
        <end position="89"/>
    </location>
</feature>
<reference evidence="2" key="1">
    <citation type="submission" date="2019-05" db="EMBL/GenBank/DDBJ databases">
        <title>Annotation for the trematode Paragonimus heterotremus.</title>
        <authorList>
            <person name="Choi Y.-J."/>
        </authorList>
    </citation>
    <scope>NUCLEOTIDE SEQUENCE</scope>
    <source>
        <strain evidence="2">LC</strain>
    </source>
</reference>
<evidence type="ECO:0000256" key="1">
    <source>
        <dbReference type="SAM" id="MobiDB-lite"/>
    </source>
</evidence>
<evidence type="ECO:0000313" key="2">
    <source>
        <dbReference type="EMBL" id="KAF5394106.1"/>
    </source>
</evidence>
<protein>
    <submittedName>
        <fullName evidence="2">Uncharacterized protein</fullName>
    </submittedName>
</protein>
<dbReference type="AlphaFoldDB" id="A0A8J4SMX7"/>
<feature type="region of interest" description="Disordered" evidence="1">
    <location>
        <begin position="1"/>
        <end position="36"/>
    </location>
</feature>
<proteinExistence type="predicted"/>
<name>A0A8J4SMX7_9TREM</name>
<dbReference type="Proteomes" id="UP000748531">
    <property type="component" value="Unassembled WGS sequence"/>
</dbReference>
<feature type="region of interest" description="Disordered" evidence="1">
    <location>
        <begin position="80"/>
        <end position="119"/>
    </location>
</feature>
<evidence type="ECO:0000313" key="3">
    <source>
        <dbReference type="Proteomes" id="UP000748531"/>
    </source>
</evidence>
<comment type="caution">
    <text evidence="2">The sequence shown here is derived from an EMBL/GenBank/DDBJ whole genome shotgun (WGS) entry which is preliminary data.</text>
</comment>